<comment type="catalytic activity">
    <reaction evidence="10 11">
        <text>Cleaves proteins of the adenovirus and its host cell at two consensus sites: -Yaa-Xaa-Gly-Gly-|-Xaa- and -Yaa-Xaa-Gly-Xaa-|-Gly- (in which Yaa is Met, Ile or Leu, and Xaa is any amino acid).</text>
        <dbReference type="EC" id="3.4.22.39"/>
    </reaction>
</comment>
<dbReference type="Proteomes" id="UP000161081">
    <property type="component" value="Segment"/>
</dbReference>
<keyword evidence="7 10" id="KW-0426">Late protein</keyword>
<feature type="disulfide bond" description="Interchain (with C-10 in cleaved protease cofactor pVI-C)" evidence="10">
    <location>
        <position position="104"/>
    </location>
</feature>
<evidence type="ECO:0000256" key="11">
    <source>
        <dbReference type="PIRNR" id="PIRNR001218"/>
    </source>
</evidence>
<dbReference type="GO" id="GO:0003677">
    <property type="term" value="F:DNA binding"/>
    <property type="evidence" value="ECO:0007669"/>
    <property type="project" value="UniProtKB-UniRule"/>
</dbReference>
<dbReference type="GO" id="GO:0004197">
    <property type="term" value="F:cysteine-type endopeptidase activity"/>
    <property type="evidence" value="ECO:0007669"/>
    <property type="project" value="UniProtKB-UniRule"/>
</dbReference>
<keyword evidence="14" id="KW-1185">Reference proteome</keyword>
<evidence type="ECO:0000256" key="6">
    <source>
        <dbReference type="ARBA" id="ARBA00022844"/>
    </source>
</evidence>
<gene>
    <name evidence="10" type="primary">L3</name>
</gene>
<evidence type="ECO:0000256" key="1">
    <source>
        <dbReference type="ARBA" id="ARBA00022562"/>
    </source>
</evidence>
<dbReference type="EMBL" id="KF477312">
    <property type="protein sequence ID" value="AGX93310.1"/>
    <property type="molecule type" value="Genomic_DNA"/>
</dbReference>
<dbReference type="HAMAP" id="MF_04059">
    <property type="entry name" value="ADV_PRO"/>
    <property type="match status" value="1"/>
</dbReference>
<comment type="function">
    <text evidence="10">Cleaves viral precursor proteins (pTP, pIIIa, pVI, pVII, pVIII, and pX) inside newly assembled particles giving rise to mature virions. Protease complexed to its cofactor slides along the viral DNA to specifically locate and cleave the viral precursors. Mature virions have a weakened organization compared to the unmature virions, thereby facilitating subsequent uncoating. Without maturation, the particle lacks infectivity and is unable to uncoat. Late in adenovirus infection, in the cytoplasm, may participate in the cytoskeleton destruction. Cleaves host cell cytoskeletal keratins K7 and K18.</text>
</comment>
<keyword evidence="1 10" id="KW-1048">Host nucleus</keyword>
<dbReference type="KEGG" id="vg:17400992"/>
<dbReference type="Pfam" id="PF00770">
    <property type="entry name" value="Peptidase_C5"/>
    <property type="match status" value="1"/>
</dbReference>
<keyword evidence="3 10" id="KW-0378">Hydrolase</keyword>
<keyword evidence="6 10" id="KW-0946">Virion</keyword>
<evidence type="ECO:0000256" key="8">
    <source>
        <dbReference type="ARBA" id="ARBA00023125"/>
    </source>
</evidence>
<sequence length="209" mass="24089">MAGTTENQLNQLVGAMHLRHRFLGVFDKSFPGFLDPNHPASAIVNTGSRTSGGMHWIAFAYEPLARKCYMFDPFGWSDRELWKLYKVKYDSFLRRTGLSQPDRCIQLVRSVEAVQCPCSAACGLFSALFIASFDKYPMKPMSGNPIIDTVIGVKHVDMYKPDYMGVLHRNQERMYYWFGKENAYFREHAEDLKRETALESVPENHFRGR</sequence>
<dbReference type="GO" id="GO:0006508">
    <property type="term" value="P:proteolysis"/>
    <property type="evidence" value="ECO:0007669"/>
    <property type="project" value="UniProtKB-KW"/>
</dbReference>
<dbReference type="SUPFAM" id="SSF54001">
    <property type="entry name" value="Cysteine proteinases"/>
    <property type="match status" value="1"/>
</dbReference>
<comment type="subcellular location">
    <subcellularLocation>
        <location evidence="10">Virion</location>
    </subcellularLocation>
    <subcellularLocation>
        <location evidence="10">Host nucleus</location>
    </subcellularLocation>
    <text evidence="10">Present in about 10 copies per virion.</text>
</comment>
<keyword evidence="5 10" id="KW-0068">Autocatalytic cleavage</keyword>
<evidence type="ECO:0000256" key="2">
    <source>
        <dbReference type="ARBA" id="ARBA00022670"/>
    </source>
</evidence>
<comment type="miscellaneous">
    <text evidence="10">All late proteins expressed from the major late promoter are produced by alternative splicing and alternative polyadenylation of the same gene giving rise to non-overlapping ORFs. A leader sequence is present in the N-terminus of all these mRNAs and is recognized by the viral shutoff protein to provide expression although conventional translation via ribosome scanning from the cap has been shut off in the host cell.</text>
</comment>
<evidence type="ECO:0000256" key="3">
    <source>
        <dbReference type="ARBA" id="ARBA00022801"/>
    </source>
</evidence>
<evidence type="ECO:0000313" key="14">
    <source>
        <dbReference type="Proteomes" id="UP000161081"/>
    </source>
</evidence>
<dbReference type="GO" id="GO:0042025">
    <property type="term" value="C:host cell nucleus"/>
    <property type="evidence" value="ECO:0007669"/>
    <property type="project" value="UniProtKB-SubCell"/>
</dbReference>
<feature type="active site" evidence="10 12">
    <location>
        <position position="55"/>
    </location>
</feature>
<comment type="activity regulation">
    <text evidence="10">Requires DNA and protease cofactor for maximal activation. Inside nascent virions, becomes partially activated by binding to the viral DNA, allowing it to cleave the cofactor that binds to the protease and fully activates it. Actin, like the viral protease cofactor, seems to act as a cofactor in the cleavage of cytokeratin 18 and of actin itself.</text>
</comment>
<keyword evidence="2 10" id="KW-0645">Protease</keyword>
<keyword evidence="4 10" id="KW-0788">Thiol protease</keyword>
<reference evidence="13 14" key="1">
    <citation type="journal article" date="2014" name="J. Gen. Virol.">
        <title>Whole-genome sequences of two turkey adenovirus types reveal the existence of two unknown lineages that merit the establishment of novel species within the genus Aviadenovirus.</title>
        <authorList>
            <person name="Marek A."/>
            <person name="Ballmann M.Z."/>
            <person name="Kosiol C."/>
            <person name="Harrach B."/>
            <person name="Schlotterer C."/>
            <person name="Hess M."/>
        </authorList>
    </citation>
    <scope>NUCLEOTIDE SEQUENCE [LARGE SCALE GENOMIC DNA]</scope>
    <source>
        <strain evidence="13">TNI1</strain>
    </source>
</reference>
<name>U5NEB9_9ADEN</name>
<evidence type="ECO:0000256" key="10">
    <source>
        <dbReference type="HAMAP-Rule" id="MF_04059"/>
    </source>
</evidence>
<evidence type="ECO:0000256" key="4">
    <source>
        <dbReference type="ARBA" id="ARBA00022807"/>
    </source>
</evidence>
<keyword evidence="8 10" id="KW-0238">DNA-binding</keyword>
<comment type="similarity">
    <text evidence="10 11">Belongs to the peptidase C5 family.</text>
</comment>
<dbReference type="InterPro" id="IPR000855">
    <property type="entry name" value="Peptidase_C5"/>
</dbReference>
<evidence type="ECO:0000313" key="13">
    <source>
        <dbReference type="EMBL" id="AGX93310.1"/>
    </source>
</evidence>
<comment type="subunit">
    <text evidence="10">Interacts with protease cofactor pVI-C; this interaction is necessary for protease activation.</text>
</comment>
<dbReference type="EC" id="3.4.22.39" evidence="10"/>
<dbReference type="GO" id="GO:0044423">
    <property type="term" value="C:virion component"/>
    <property type="evidence" value="ECO:0007669"/>
    <property type="project" value="UniProtKB-UniRule"/>
</dbReference>
<organism evidence="13 14">
    <name type="scientific">turkey adenovirus 4</name>
    <dbReference type="NCBI Taxonomy" id="1408257"/>
    <lineage>
        <taxon>Viruses</taxon>
        <taxon>Varidnaviria</taxon>
        <taxon>Bamfordvirae</taxon>
        <taxon>Preplasmiviricota</taxon>
        <taxon>Polisuviricotina</taxon>
        <taxon>Pharingeaviricetes</taxon>
        <taxon>Rowavirales</taxon>
        <taxon>Adenoviridae</taxon>
        <taxon>Aviadenovirus</taxon>
        <taxon>Aviadenovirus gallopavoquartum</taxon>
        <taxon>Turkey aviadenovirus C</taxon>
    </lineage>
</organism>
<feature type="active site" evidence="10 12">
    <location>
        <position position="72"/>
    </location>
</feature>
<dbReference type="PRINTS" id="PR00703">
    <property type="entry name" value="ADVENDOPTASE"/>
</dbReference>
<evidence type="ECO:0000256" key="12">
    <source>
        <dbReference type="PIRSR" id="PIRSR001218-1"/>
    </source>
</evidence>
<proteinExistence type="evidence at transcript level"/>
<evidence type="ECO:0000256" key="7">
    <source>
        <dbReference type="ARBA" id="ARBA00022921"/>
    </source>
</evidence>
<feature type="site" description="Cleavage; by autolysis" evidence="10">
    <location>
        <begin position="52"/>
        <end position="53"/>
    </location>
</feature>
<protein>
    <recommendedName>
        <fullName evidence="10">Protease</fullName>
        <ecNumber evidence="10">3.4.22.39</ecNumber>
    </recommendedName>
    <alternativeName>
        <fullName evidence="10">Adenain</fullName>
    </alternativeName>
    <alternativeName>
        <fullName evidence="10">Adenovirus protease</fullName>
        <shortName evidence="10">AVP</shortName>
    </alternativeName>
    <alternativeName>
        <fullName evidence="10">Adenovirus proteinase</fullName>
    </alternativeName>
    <alternativeName>
        <fullName evidence="10">Endoprotease</fullName>
    </alternativeName>
</protein>
<dbReference type="Gene3D" id="3.40.395.10">
    <property type="entry name" value="Adenoviral Proteinase, Chain A"/>
    <property type="match status" value="1"/>
</dbReference>
<evidence type="ECO:0000256" key="5">
    <source>
        <dbReference type="ARBA" id="ARBA00022813"/>
    </source>
</evidence>
<accession>U5NEB9</accession>
<comment type="induction">
    <text evidence="10">Expressed in the late phase of the viral replicative cycle.</text>
</comment>
<dbReference type="InterPro" id="IPR038765">
    <property type="entry name" value="Papain-like_cys_pep_sf"/>
</dbReference>
<keyword evidence="9 10" id="KW-1015">Disulfide bond</keyword>
<evidence type="ECO:0000256" key="9">
    <source>
        <dbReference type="ARBA" id="ARBA00023157"/>
    </source>
</evidence>
<feature type="active site" evidence="10 12">
    <location>
        <position position="122"/>
    </location>
</feature>
<dbReference type="RefSeq" id="YP_008719829.1">
    <property type="nucleotide sequence ID" value="NC_022612.1"/>
</dbReference>
<dbReference type="PIRSF" id="PIRSF001218">
    <property type="entry name" value="Protease_ADV"/>
    <property type="match status" value="1"/>
</dbReference>
<dbReference type="OrthoDB" id="9248at10239"/>